<dbReference type="PANTHER" id="PTHR31834">
    <property type="entry name" value="INITIATION-SPECIFIC ALPHA-1,6-MANNOSYLTRANSFERASE"/>
    <property type="match status" value="1"/>
</dbReference>
<accession>A0AAV9JEK0</accession>
<protein>
    <submittedName>
        <fullName evidence="2">Uncharacterized protein</fullName>
    </submittedName>
</protein>
<dbReference type="InterPro" id="IPR007577">
    <property type="entry name" value="GlycoTrfase_DXD_sugar-bd_CS"/>
</dbReference>
<dbReference type="SUPFAM" id="SSF53448">
    <property type="entry name" value="Nucleotide-diphospho-sugar transferases"/>
    <property type="match status" value="1"/>
</dbReference>
<dbReference type="Proteomes" id="UP001324427">
    <property type="component" value="Unassembled WGS sequence"/>
</dbReference>
<organism evidence="2 3">
    <name type="scientific">Oleoguttula mirabilis</name>
    <dbReference type="NCBI Taxonomy" id="1507867"/>
    <lineage>
        <taxon>Eukaryota</taxon>
        <taxon>Fungi</taxon>
        <taxon>Dikarya</taxon>
        <taxon>Ascomycota</taxon>
        <taxon>Pezizomycotina</taxon>
        <taxon>Dothideomycetes</taxon>
        <taxon>Dothideomycetidae</taxon>
        <taxon>Mycosphaerellales</taxon>
        <taxon>Teratosphaeriaceae</taxon>
        <taxon>Oleoguttula</taxon>
    </lineage>
</organism>
<reference evidence="2 3" key="1">
    <citation type="submission" date="2021-11" db="EMBL/GenBank/DDBJ databases">
        <title>Black yeast isolated from Biological Soil Crust.</title>
        <authorList>
            <person name="Kurbessoian T."/>
        </authorList>
    </citation>
    <scope>NUCLEOTIDE SEQUENCE [LARGE SCALE GENOMIC DNA]</scope>
    <source>
        <strain evidence="2 3">CCFEE 5522</strain>
    </source>
</reference>
<comment type="similarity">
    <text evidence="1">Belongs to the glycosyltransferase 32 family.</text>
</comment>
<sequence length="374" mass="41688">MRQGADSSILEAAECAFDYAIHEHAFLNNSHIPLIIHQTWRNLTPQTWNDVIRQCVEAWLRTATGAVAAEGPEMAYFLWDDEGIARLMEQYEPELLPNFQLLPYPVEKADVFRVTVLKWFGGIYADVDAKPLHHPYGWVHDSDLTPWTDASSGVELTLHTPRMQTYAYPGYVPASYSSLIGPDDQLALRQPSVHAILGIGADNLPDPDPTYWRMGYTYPIQTENWAFCMAPHHPIASQFLTTLNETIVQERGDLPAIDPLDITGPPALTAAARTVAQREDPELSWDALSGRNGDPVGGRGKIVAGDTLILPITGFSPGRGWFHNMGSQSVKHPNARLRHAAAGSWRKIDVKVHYGKFCRTAFGLCRGWKKIPDQ</sequence>
<dbReference type="EMBL" id="JAVFHQ010000030">
    <property type="protein sequence ID" value="KAK4543615.1"/>
    <property type="molecule type" value="Genomic_DNA"/>
</dbReference>
<gene>
    <name evidence="2" type="ORF">LTR36_005260</name>
</gene>
<dbReference type="Pfam" id="PF04488">
    <property type="entry name" value="Gly_transf_sug"/>
    <property type="match status" value="1"/>
</dbReference>
<comment type="caution">
    <text evidence="2">The sequence shown here is derived from an EMBL/GenBank/DDBJ whole genome shotgun (WGS) entry which is preliminary data.</text>
</comment>
<dbReference type="Gene3D" id="3.90.550.20">
    <property type="match status" value="1"/>
</dbReference>
<dbReference type="InterPro" id="IPR029044">
    <property type="entry name" value="Nucleotide-diphossugar_trans"/>
</dbReference>
<evidence type="ECO:0000313" key="2">
    <source>
        <dbReference type="EMBL" id="KAK4543615.1"/>
    </source>
</evidence>
<dbReference type="PANTHER" id="PTHR31834:SF10">
    <property type="entry name" value="TRANSFERASE, PUTATIVE (AFU_ORTHOLOGUE AFUA_8G02040)-RELATED"/>
    <property type="match status" value="1"/>
</dbReference>
<dbReference type="GO" id="GO:0006487">
    <property type="term" value="P:protein N-linked glycosylation"/>
    <property type="evidence" value="ECO:0007669"/>
    <property type="project" value="TreeGrafter"/>
</dbReference>
<dbReference type="AlphaFoldDB" id="A0AAV9JEK0"/>
<dbReference type="InterPro" id="IPR039367">
    <property type="entry name" value="Och1-like"/>
</dbReference>
<name>A0AAV9JEK0_9PEZI</name>
<evidence type="ECO:0000256" key="1">
    <source>
        <dbReference type="ARBA" id="ARBA00009003"/>
    </source>
</evidence>
<keyword evidence="3" id="KW-1185">Reference proteome</keyword>
<evidence type="ECO:0000313" key="3">
    <source>
        <dbReference type="Proteomes" id="UP001324427"/>
    </source>
</evidence>
<dbReference type="GO" id="GO:0000009">
    <property type="term" value="F:alpha-1,6-mannosyltransferase activity"/>
    <property type="evidence" value="ECO:0007669"/>
    <property type="project" value="InterPro"/>
</dbReference>
<dbReference type="GO" id="GO:0000136">
    <property type="term" value="C:mannan polymerase complex"/>
    <property type="evidence" value="ECO:0007669"/>
    <property type="project" value="TreeGrafter"/>
</dbReference>
<proteinExistence type="inferred from homology"/>